<evidence type="ECO:0000313" key="6">
    <source>
        <dbReference type="Proteomes" id="UP000199006"/>
    </source>
</evidence>
<dbReference type="GO" id="GO:0000287">
    <property type="term" value="F:magnesium ion binding"/>
    <property type="evidence" value="ECO:0007669"/>
    <property type="project" value="UniProtKB-UniRule"/>
</dbReference>
<evidence type="ECO:0000313" key="5">
    <source>
        <dbReference type="EMBL" id="SFL07980.1"/>
    </source>
</evidence>
<dbReference type="GO" id="GO:0016300">
    <property type="term" value="F:tRNA (uridine) methyltransferase activity"/>
    <property type="evidence" value="ECO:0007669"/>
    <property type="project" value="UniProtKB-UniRule"/>
</dbReference>
<dbReference type="EMBL" id="FOTI01000001">
    <property type="protein sequence ID" value="SFL07980.1"/>
    <property type="molecule type" value="Genomic_DNA"/>
</dbReference>
<keyword evidence="6" id="KW-1185">Reference proteome</keyword>
<feature type="binding site" evidence="4">
    <location>
        <position position="129"/>
    </location>
    <ligand>
        <name>Mg(2+)</name>
        <dbReference type="ChEBI" id="CHEBI:18420"/>
    </ligand>
</feature>
<dbReference type="InterPro" id="IPR043675">
    <property type="entry name" value="TrmR_methyltr"/>
</dbReference>
<dbReference type="RefSeq" id="WP_089857984.1">
    <property type="nucleotide sequence ID" value="NZ_FOTI01000001.1"/>
</dbReference>
<dbReference type="Pfam" id="PF01596">
    <property type="entry name" value="Methyltransf_3"/>
    <property type="match status" value="1"/>
</dbReference>
<dbReference type="Gene3D" id="3.40.50.150">
    <property type="entry name" value="Vaccinia Virus protein VP39"/>
    <property type="match status" value="1"/>
</dbReference>
<keyword evidence="3 4" id="KW-0949">S-adenosyl-L-methionine</keyword>
<accession>A0A1I4ES96</accession>
<dbReference type="SUPFAM" id="SSF53335">
    <property type="entry name" value="S-adenosyl-L-methionine-dependent methyltransferases"/>
    <property type="match status" value="1"/>
</dbReference>
<dbReference type="PANTHER" id="PTHR10509:SF14">
    <property type="entry name" value="CAFFEOYL-COA O-METHYLTRANSFERASE 3-RELATED"/>
    <property type="match status" value="1"/>
</dbReference>
<dbReference type="Proteomes" id="UP000199006">
    <property type="component" value="Unassembled WGS sequence"/>
</dbReference>
<keyword evidence="4" id="KW-0819">tRNA processing</keyword>
<dbReference type="HAMAP" id="MF_02217">
    <property type="entry name" value="TrmR_methyltr"/>
    <property type="match status" value="1"/>
</dbReference>
<evidence type="ECO:0000256" key="2">
    <source>
        <dbReference type="ARBA" id="ARBA00022679"/>
    </source>
</evidence>
<feature type="binding site" evidence="4">
    <location>
        <position position="155"/>
    </location>
    <ligand>
        <name>Mg(2+)</name>
        <dbReference type="ChEBI" id="CHEBI:18420"/>
    </ligand>
</feature>
<evidence type="ECO:0000256" key="4">
    <source>
        <dbReference type="HAMAP-Rule" id="MF_02217"/>
    </source>
</evidence>
<name>A0A1I4ES96_9FIRM</name>
<dbReference type="InterPro" id="IPR002935">
    <property type="entry name" value="SAM_O-MeTrfase"/>
</dbReference>
<feature type="binding site" evidence="4">
    <location>
        <position position="156"/>
    </location>
    <ligand>
        <name>Mg(2+)</name>
        <dbReference type="ChEBI" id="CHEBI:18420"/>
    </ligand>
</feature>
<feature type="binding site" evidence="4">
    <location>
        <position position="83"/>
    </location>
    <ligand>
        <name>S-adenosyl-L-methionine</name>
        <dbReference type="ChEBI" id="CHEBI:59789"/>
    </ligand>
</feature>
<dbReference type="InterPro" id="IPR029063">
    <property type="entry name" value="SAM-dependent_MTases_sf"/>
</dbReference>
<proteinExistence type="inferred from homology"/>
<feature type="binding site" evidence="4">
    <location>
        <position position="129"/>
    </location>
    <ligand>
        <name>S-adenosyl-L-methionine</name>
        <dbReference type="ChEBI" id="CHEBI:59789"/>
    </ligand>
</feature>
<evidence type="ECO:0000256" key="3">
    <source>
        <dbReference type="ARBA" id="ARBA00022691"/>
    </source>
</evidence>
<comment type="catalytic activity">
    <reaction evidence="4">
        <text>5-hydroxyuridine(34) in tRNA + S-adenosyl-L-methionine = 5-methoxyuridine(34) in tRNA + S-adenosyl-L-homocysteine + H(+)</text>
        <dbReference type="Rhea" id="RHEA:60524"/>
        <dbReference type="Rhea" id="RHEA-COMP:13381"/>
        <dbReference type="Rhea" id="RHEA-COMP:15591"/>
        <dbReference type="ChEBI" id="CHEBI:15378"/>
        <dbReference type="ChEBI" id="CHEBI:57856"/>
        <dbReference type="ChEBI" id="CHEBI:59789"/>
        <dbReference type="ChEBI" id="CHEBI:136877"/>
        <dbReference type="ChEBI" id="CHEBI:143860"/>
    </reaction>
</comment>
<dbReference type="STRING" id="29563.SAMN02983006_00099"/>
<dbReference type="GO" id="GO:0008171">
    <property type="term" value="F:O-methyltransferase activity"/>
    <property type="evidence" value="ECO:0007669"/>
    <property type="project" value="InterPro"/>
</dbReference>
<reference evidence="5 6" key="1">
    <citation type="submission" date="2016-10" db="EMBL/GenBank/DDBJ databases">
        <authorList>
            <person name="de Groot N.N."/>
        </authorList>
    </citation>
    <scope>NUCLEOTIDE SEQUENCE [LARGE SCALE GENOMIC DNA]</scope>
    <source>
        <strain evidence="5 6">ATCC 51327</strain>
    </source>
</reference>
<comment type="subunit">
    <text evidence="4">Homodimer.</text>
</comment>
<dbReference type="AlphaFoldDB" id="A0A1I4ES96"/>
<protein>
    <recommendedName>
        <fullName evidence="4">tRNA 5-hydroxyuridine methyltransferase</fullName>
        <ecNumber evidence="4">2.1.1.-</ecNumber>
    </recommendedName>
    <alternativeName>
        <fullName evidence="4">ho5U methyltransferase</fullName>
    </alternativeName>
</protein>
<comment type="similarity">
    <text evidence="4">Belongs to the class I-like SAM-binding methyltransferase superfamily. Cation-dependent O-methyltransferase family.</text>
</comment>
<comment type="function">
    <text evidence="4">Catalyzes the methylation of 5-hydroxyuridine (ho5U) to form 5-methoxyuridine (mo5U) at position 34 in tRNAs.</text>
</comment>
<feature type="binding site" evidence="4">
    <location>
        <position position="35"/>
    </location>
    <ligand>
        <name>S-adenosyl-L-methionine</name>
        <dbReference type="ChEBI" id="CHEBI:59789"/>
    </ligand>
</feature>
<dbReference type="GO" id="GO:0030488">
    <property type="term" value="P:tRNA methylation"/>
    <property type="evidence" value="ECO:0007669"/>
    <property type="project" value="UniProtKB-UniRule"/>
</dbReference>
<keyword evidence="2 4" id="KW-0808">Transferase</keyword>
<feature type="binding site" evidence="4">
    <location>
        <position position="65"/>
    </location>
    <ligand>
        <name>S-adenosyl-L-methionine</name>
        <dbReference type="ChEBI" id="CHEBI:59789"/>
    </ligand>
</feature>
<dbReference type="OrthoDB" id="9799672at2"/>
<keyword evidence="4" id="KW-0479">Metal-binding</keyword>
<dbReference type="PROSITE" id="PS51682">
    <property type="entry name" value="SAM_OMT_I"/>
    <property type="match status" value="1"/>
</dbReference>
<dbReference type="PANTHER" id="PTHR10509">
    <property type="entry name" value="O-METHYLTRANSFERASE-RELATED"/>
    <property type="match status" value="1"/>
</dbReference>
<keyword evidence="1 4" id="KW-0489">Methyltransferase</keyword>
<gene>
    <name evidence="4" type="primary">trmR</name>
    <name evidence="5" type="ORF">SAMN02983006_00099</name>
</gene>
<sequence>MKLTDLNNKFSQQKWIVEELKELELRCQEDHIPLLDRDAADFLKLQLKIKQPVKILEIGTAYGFSTLLMAKYSAAKAKITTVELEPELVEIARQNFIKYDYNDKINLKAGDAFDVLLYLQDKFDFILLDAAKGQYLYLLEYVFDLLKPGGILLTDNVLYKGLVLKQGPIRHKVRTIVNNLSDFLKLIMNHPELDSTIITAGDGMALSRRKILNEES</sequence>
<feature type="binding site" evidence="4">
    <location>
        <begin position="111"/>
        <end position="112"/>
    </location>
    <ligand>
        <name>S-adenosyl-L-methionine</name>
        <dbReference type="ChEBI" id="CHEBI:59789"/>
    </ligand>
</feature>
<dbReference type="CDD" id="cd02440">
    <property type="entry name" value="AdoMet_MTases"/>
    <property type="match status" value="1"/>
</dbReference>
<organism evidence="5 6">
    <name type="scientific">Halanaerobium salsuginis</name>
    <dbReference type="NCBI Taxonomy" id="29563"/>
    <lineage>
        <taxon>Bacteria</taxon>
        <taxon>Bacillati</taxon>
        <taxon>Bacillota</taxon>
        <taxon>Clostridia</taxon>
        <taxon>Halanaerobiales</taxon>
        <taxon>Halanaerobiaceae</taxon>
        <taxon>Halanaerobium</taxon>
    </lineage>
</organism>
<dbReference type="InterPro" id="IPR050362">
    <property type="entry name" value="Cation-dep_OMT"/>
</dbReference>
<dbReference type="EC" id="2.1.1.-" evidence="4"/>
<dbReference type="GO" id="GO:0008757">
    <property type="term" value="F:S-adenosylmethionine-dependent methyltransferase activity"/>
    <property type="evidence" value="ECO:0007669"/>
    <property type="project" value="TreeGrafter"/>
</dbReference>
<evidence type="ECO:0000256" key="1">
    <source>
        <dbReference type="ARBA" id="ARBA00022603"/>
    </source>
</evidence>
<keyword evidence="4" id="KW-0460">Magnesium</keyword>